<dbReference type="AlphaFoldDB" id="Q0F1S3"/>
<dbReference type="InParanoid" id="Q0F1S3"/>
<dbReference type="SUPFAM" id="SSF69279">
    <property type="entry name" value="Phage tail proteins"/>
    <property type="match status" value="2"/>
</dbReference>
<feature type="domain" description="Tail protein NMB1110-like C-terminal" evidence="2">
    <location>
        <begin position="268"/>
        <end position="342"/>
    </location>
</feature>
<dbReference type="Pfam" id="PF22630">
    <property type="entry name" value="NMB1110_3rd"/>
    <property type="match status" value="1"/>
</dbReference>
<proteinExistence type="predicted"/>
<dbReference type="InterPro" id="IPR023399">
    <property type="entry name" value="Baseplate-like_2-layer_sand"/>
</dbReference>
<dbReference type="Gene3D" id="2.30.300.10">
    <property type="entry name" value="Baseplate protein-like domain - beta roll fold"/>
    <property type="match status" value="1"/>
</dbReference>
<organism evidence="5 6">
    <name type="scientific">Mariprofundus ferrooxydans PV-1</name>
    <dbReference type="NCBI Taxonomy" id="314345"/>
    <lineage>
        <taxon>Bacteria</taxon>
        <taxon>Pseudomonadati</taxon>
        <taxon>Pseudomonadota</taxon>
        <taxon>Candidatius Mariprofundia</taxon>
        <taxon>Mariprofundales</taxon>
        <taxon>Mariprofundaceae</taxon>
        <taxon>Mariprofundus</taxon>
    </lineage>
</organism>
<feature type="domain" description="Baseplate hub protein gp44-like N-terminal" evidence="1">
    <location>
        <begin position="5"/>
        <end position="89"/>
    </location>
</feature>
<reference evidence="5 6" key="1">
    <citation type="submission" date="2006-09" db="EMBL/GenBank/DDBJ databases">
        <authorList>
            <person name="Emerson D."/>
            <person name="Ferriera S."/>
            <person name="Johnson J."/>
            <person name="Kravitz S."/>
            <person name="Halpern A."/>
            <person name="Remington K."/>
            <person name="Beeson K."/>
            <person name="Tran B."/>
            <person name="Rogers Y.-H."/>
            <person name="Friedman R."/>
            <person name="Venter J.C."/>
        </authorList>
    </citation>
    <scope>NUCLEOTIDE SEQUENCE [LARGE SCALE GENOMIC DNA]</scope>
    <source>
        <strain evidence="5 6">PV-1</strain>
    </source>
</reference>
<evidence type="ECO:0000313" key="6">
    <source>
        <dbReference type="Proteomes" id="UP000005297"/>
    </source>
</evidence>
<sequence>MPVDQVELLIGGKMHAEWESYEIDSDFITPADAWRVGLGLVNGKIPPDVQAGAQVEVRIGGETVLVGHIDDEAQPLTRNRHSLSLSGRDSAGTLLDCSAPIFTAMQVTLAEVVAKVVRPFGYTKIRIDADETLMREKINVEPGDSAWRTLQYSAEANGLWPWFEPDGTLVIGGPDYTSPVVAELVMRRSGKGNNALSINVNRSMQGRYSEVTVFGQAPGNMLESGRNALSATVKDDGMIGIYRPHMVTDHDAESVAICRDRARKLISDSRLNALTITAAVKGHRIIAPGTAYHGILWKPGQRVRVISEPHHLDAVYFMMGRRFTGSRKEGTRSILTLKEDGVWVAGAHPRKHRHGRNNLPGKIIDIPGPAL</sequence>
<dbReference type="Pfam" id="PF22174">
    <property type="entry name" value="NMB1110-like_C"/>
    <property type="match status" value="1"/>
</dbReference>
<name>Q0F1S3_9PROT</name>
<evidence type="ECO:0000259" key="4">
    <source>
        <dbReference type="Pfam" id="PF22630"/>
    </source>
</evidence>
<feature type="domain" description="Tail protein NMB1110-like third" evidence="4">
    <location>
        <begin position="207"/>
        <end position="266"/>
    </location>
</feature>
<dbReference type="InterPro" id="IPR026276">
    <property type="entry name" value="Baseplate_GpP"/>
</dbReference>
<comment type="caution">
    <text evidence="5">The sequence shown here is derived from an EMBL/GenBank/DDBJ whole genome shotgun (WGS) entry which is preliminary data.</text>
</comment>
<dbReference type="InterPro" id="IPR053981">
    <property type="entry name" value="Gp44/GpP-like_2nd"/>
</dbReference>
<dbReference type="Pfam" id="PF22255">
    <property type="entry name" value="Gp44-like_2nd"/>
    <property type="match status" value="1"/>
</dbReference>
<evidence type="ECO:0000259" key="3">
    <source>
        <dbReference type="Pfam" id="PF22255"/>
    </source>
</evidence>
<dbReference type="PIRSF" id="PIRSF004440">
    <property type="entry name" value="GpP"/>
    <property type="match status" value="1"/>
</dbReference>
<dbReference type="Gene3D" id="3.30.1920.10">
    <property type="entry name" value="Baseplate protein-like domains - 2 layer sandwich fold"/>
    <property type="match status" value="1"/>
</dbReference>
<accession>Q0F1S3</accession>
<dbReference type="Pfam" id="PF21683">
    <property type="entry name" value="GpP-like_1st"/>
    <property type="match status" value="1"/>
</dbReference>
<dbReference type="Gene3D" id="3.55.50.10">
    <property type="entry name" value="Baseplate protein-like domains"/>
    <property type="match status" value="1"/>
</dbReference>
<protein>
    <submittedName>
        <fullName evidence="5">Putative phage tail protein</fullName>
    </submittedName>
</protein>
<dbReference type="HOGENOM" id="CLU_060292_1_0_0"/>
<dbReference type="STRING" id="314344.AL013_10580"/>
<keyword evidence="6" id="KW-1185">Reference proteome</keyword>
<feature type="domain" description="Baseplate hub protein gp44/GpP-like second" evidence="3">
    <location>
        <begin position="91"/>
        <end position="173"/>
    </location>
</feature>
<dbReference type="InterPro" id="IPR054034">
    <property type="entry name" value="NMB1110-like_C"/>
</dbReference>
<dbReference type="InterPro" id="IPR054482">
    <property type="entry name" value="NMB1110-like_3rd"/>
</dbReference>
<evidence type="ECO:0000259" key="2">
    <source>
        <dbReference type="Pfam" id="PF22174"/>
    </source>
</evidence>
<dbReference type="InterPro" id="IPR049354">
    <property type="entry name" value="GpP-like_N"/>
</dbReference>
<dbReference type="Proteomes" id="UP000005297">
    <property type="component" value="Unassembled WGS sequence"/>
</dbReference>
<evidence type="ECO:0000259" key="1">
    <source>
        <dbReference type="Pfam" id="PF21683"/>
    </source>
</evidence>
<dbReference type="eggNOG" id="COG4379">
    <property type="taxonomic scope" value="Bacteria"/>
</dbReference>
<evidence type="ECO:0000313" key="5">
    <source>
        <dbReference type="EMBL" id="EAU55827.1"/>
    </source>
</evidence>
<dbReference type="EMBL" id="AATS01000002">
    <property type="protein sequence ID" value="EAU55827.1"/>
    <property type="molecule type" value="Genomic_DNA"/>
</dbReference>
<gene>
    <name evidence="5" type="ORF">SPV1_02727</name>
</gene>